<reference evidence="13 14" key="1">
    <citation type="journal article" date="2015" name="Genome Biol. Evol.">
        <title>Comparative Genomics of a Bacterivorous Green Alga Reveals Evolutionary Causalities and Consequences of Phago-Mixotrophic Mode of Nutrition.</title>
        <authorList>
            <person name="Burns J.A."/>
            <person name="Paasch A."/>
            <person name="Narechania A."/>
            <person name="Kim E."/>
        </authorList>
    </citation>
    <scope>NUCLEOTIDE SEQUENCE [LARGE SCALE GENOMIC DNA]</scope>
    <source>
        <strain evidence="13 14">PLY_AMNH</strain>
    </source>
</reference>
<dbReference type="GO" id="GO:0140999">
    <property type="term" value="F:histone H3K4 trimethyltransferase activity"/>
    <property type="evidence" value="ECO:0007669"/>
    <property type="project" value="UniProtKB-EC"/>
</dbReference>
<comment type="caution">
    <text evidence="13">The sequence shown here is derived from an EMBL/GenBank/DDBJ whole genome shotgun (WGS) entry which is preliminary data.</text>
</comment>
<name>A0AAE0BPY5_9CHLO</name>
<dbReference type="InterPro" id="IPR003616">
    <property type="entry name" value="Post-SET_dom"/>
</dbReference>
<gene>
    <name evidence="13" type="ORF">CYMTET_50178</name>
</gene>
<dbReference type="SMART" id="SM00317">
    <property type="entry name" value="SET"/>
    <property type="match status" value="1"/>
</dbReference>
<keyword evidence="14" id="KW-1185">Reference proteome</keyword>
<evidence type="ECO:0000313" key="14">
    <source>
        <dbReference type="Proteomes" id="UP001190700"/>
    </source>
</evidence>
<evidence type="ECO:0000256" key="2">
    <source>
        <dbReference type="ARBA" id="ARBA00012182"/>
    </source>
</evidence>
<evidence type="ECO:0000256" key="3">
    <source>
        <dbReference type="ARBA" id="ARBA00022603"/>
    </source>
</evidence>
<comment type="catalytic activity">
    <reaction evidence="8">
        <text>L-lysyl(4)-[histone H3] + 3 S-adenosyl-L-methionine = N(6),N(6),N(6)-trimethyl-L-lysyl(4)-[histone H3] + 3 S-adenosyl-L-homocysteine + 3 H(+)</text>
        <dbReference type="Rhea" id="RHEA:60260"/>
        <dbReference type="Rhea" id="RHEA-COMP:15537"/>
        <dbReference type="Rhea" id="RHEA-COMP:15547"/>
        <dbReference type="ChEBI" id="CHEBI:15378"/>
        <dbReference type="ChEBI" id="CHEBI:29969"/>
        <dbReference type="ChEBI" id="CHEBI:57856"/>
        <dbReference type="ChEBI" id="CHEBI:59789"/>
        <dbReference type="ChEBI" id="CHEBI:61961"/>
        <dbReference type="EC" id="2.1.1.354"/>
    </reaction>
</comment>
<evidence type="ECO:0000256" key="5">
    <source>
        <dbReference type="ARBA" id="ARBA00022691"/>
    </source>
</evidence>
<organism evidence="13 14">
    <name type="scientific">Cymbomonas tetramitiformis</name>
    <dbReference type="NCBI Taxonomy" id="36881"/>
    <lineage>
        <taxon>Eukaryota</taxon>
        <taxon>Viridiplantae</taxon>
        <taxon>Chlorophyta</taxon>
        <taxon>Pyramimonadophyceae</taxon>
        <taxon>Pyramimonadales</taxon>
        <taxon>Pyramimonadaceae</taxon>
        <taxon>Cymbomonas</taxon>
    </lineage>
</organism>
<accession>A0AAE0BPY5</accession>
<dbReference type="PANTHER" id="PTHR45814:SF2">
    <property type="entry name" value="HISTONE-LYSINE N-METHYLTRANSFERASE SETD1"/>
    <property type="match status" value="1"/>
</dbReference>
<dbReference type="InterPro" id="IPR044570">
    <property type="entry name" value="Set1-like"/>
</dbReference>
<dbReference type="InterPro" id="IPR001214">
    <property type="entry name" value="SET_dom"/>
</dbReference>
<sequence length="158" mass="17902">MGVKGGDGVDLGWLQERKKQLKFGRSRLHAWGLFADEPIEAEEFVIEYVGELVRSAIADKREAAYENAGEDSSYLFRLDDELVVDATKQGSAARFINHSCDPNCYTKIITIEGQKKITIYSRRFISKGEELAYDYHFNYEDTKIPCMCGAQNCRGSLN</sequence>
<feature type="domain" description="Post-SET" evidence="12">
    <location>
        <begin position="142"/>
        <end position="158"/>
    </location>
</feature>
<dbReference type="InterPro" id="IPR046341">
    <property type="entry name" value="SET_dom_sf"/>
</dbReference>
<dbReference type="PROSITE" id="PS50868">
    <property type="entry name" value="POST_SET"/>
    <property type="match status" value="1"/>
</dbReference>
<evidence type="ECO:0000256" key="8">
    <source>
        <dbReference type="ARBA" id="ARBA00047571"/>
    </source>
</evidence>
<evidence type="ECO:0000259" key="12">
    <source>
        <dbReference type="PROSITE" id="PS50868"/>
    </source>
</evidence>
<comment type="catalytic activity">
    <reaction evidence="10">
        <text>N(6),N(6)-dimethyl-L-lysyl(4)-[histone H3] + S-adenosyl-L-methionine = N(6),N(6),N(6)-trimethyl-L-lysyl(4)-[histone H3] + S-adenosyl-L-homocysteine + H(+)</text>
        <dbReference type="Rhea" id="RHEA:60272"/>
        <dbReference type="Rhea" id="RHEA-COMP:15537"/>
        <dbReference type="Rhea" id="RHEA-COMP:15540"/>
        <dbReference type="ChEBI" id="CHEBI:15378"/>
        <dbReference type="ChEBI" id="CHEBI:57856"/>
        <dbReference type="ChEBI" id="CHEBI:59789"/>
        <dbReference type="ChEBI" id="CHEBI:61961"/>
        <dbReference type="ChEBI" id="CHEBI:61976"/>
    </reaction>
</comment>
<proteinExistence type="predicted"/>
<evidence type="ECO:0000256" key="9">
    <source>
        <dbReference type="ARBA" id="ARBA00047583"/>
    </source>
</evidence>
<dbReference type="AlphaFoldDB" id="A0AAE0BPY5"/>
<evidence type="ECO:0000313" key="13">
    <source>
        <dbReference type="EMBL" id="KAK3239925.1"/>
    </source>
</evidence>
<comment type="catalytic activity">
    <reaction evidence="9">
        <text>N(6)-methyl-L-lysyl(4)-[histone H3] + S-adenosyl-L-methionine = N(6),N(6)-dimethyl-L-lysyl(4)-[histone H3] + S-adenosyl-L-homocysteine + H(+)</text>
        <dbReference type="Rhea" id="RHEA:60268"/>
        <dbReference type="Rhea" id="RHEA-COMP:15540"/>
        <dbReference type="Rhea" id="RHEA-COMP:15543"/>
        <dbReference type="ChEBI" id="CHEBI:15378"/>
        <dbReference type="ChEBI" id="CHEBI:57856"/>
        <dbReference type="ChEBI" id="CHEBI:59789"/>
        <dbReference type="ChEBI" id="CHEBI:61929"/>
        <dbReference type="ChEBI" id="CHEBI:61976"/>
    </reaction>
</comment>
<dbReference type="GO" id="GO:0048188">
    <property type="term" value="C:Set1C/COMPASS complex"/>
    <property type="evidence" value="ECO:0007669"/>
    <property type="project" value="TreeGrafter"/>
</dbReference>
<keyword evidence="7" id="KW-0539">Nucleus</keyword>
<comment type="subcellular location">
    <subcellularLocation>
        <location evidence="1">Nucleus</location>
    </subcellularLocation>
</comment>
<evidence type="ECO:0000256" key="10">
    <source>
        <dbReference type="ARBA" id="ARBA00049129"/>
    </source>
</evidence>
<feature type="domain" description="SET" evidence="11">
    <location>
        <begin position="19"/>
        <end position="136"/>
    </location>
</feature>
<dbReference type="Pfam" id="PF00856">
    <property type="entry name" value="SET"/>
    <property type="match status" value="1"/>
</dbReference>
<dbReference type="Gene3D" id="2.170.270.10">
    <property type="entry name" value="SET domain"/>
    <property type="match status" value="1"/>
</dbReference>
<dbReference type="GO" id="GO:0032259">
    <property type="term" value="P:methylation"/>
    <property type="evidence" value="ECO:0007669"/>
    <property type="project" value="UniProtKB-KW"/>
</dbReference>
<dbReference type="EMBL" id="LGRX02033781">
    <property type="protein sequence ID" value="KAK3239925.1"/>
    <property type="molecule type" value="Genomic_DNA"/>
</dbReference>
<dbReference type="SMART" id="SM00508">
    <property type="entry name" value="PostSET"/>
    <property type="match status" value="1"/>
</dbReference>
<keyword evidence="5" id="KW-0949">S-adenosyl-L-methionine</keyword>
<evidence type="ECO:0000256" key="6">
    <source>
        <dbReference type="ARBA" id="ARBA00022853"/>
    </source>
</evidence>
<dbReference type="SUPFAM" id="SSF82199">
    <property type="entry name" value="SET domain"/>
    <property type="match status" value="1"/>
</dbReference>
<dbReference type="PANTHER" id="PTHR45814">
    <property type="entry name" value="HISTONE-LYSINE N-METHYLTRANSFERASE SETD1"/>
    <property type="match status" value="1"/>
</dbReference>
<evidence type="ECO:0000259" key="11">
    <source>
        <dbReference type="PROSITE" id="PS50280"/>
    </source>
</evidence>
<keyword evidence="6" id="KW-0156">Chromatin regulator</keyword>
<evidence type="ECO:0000256" key="4">
    <source>
        <dbReference type="ARBA" id="ARBA00022679"/>
    </source>
</evidence>
<dbReference type="EC" id="2.1.1.354" evidence="2"/>
<evidence type="ECO:0000256" key="7">
    <source>
        <dbReference type="ARBA" id="ARBA00023242"/>
    </source>
</evidence>
<keyword evidence="3 13" id="KW-0489">Methyltransferase</keyword>
<protein>
    <recommendedName>
        <fullName evidence="2">[histone H3]-lysine(4) N-trimethyltransferase</fullName>
        <ecNumber evidence="2">2.1.1.354</ecNumber>
    </recommendedName>
</protein>
<dbReference type="PROSITE" id="PS50280">
    <property type="entry name" value="SET"/>
    <property type="match status" value="1"/>
</dbReference>
<dbReference type="Proteomes" id="UP001190700">
    <property type="component" value="Unassembled WGS sequence"/>
</dbReference>
<evidence type="ECO:0000256" key="1">
    <source>
        <dbReference type="ARBA" id="ARBA00004123"/>
    </source>
</evidence>
<keyword evidence="4" id="KW-0808">Transferase</keyword>